<protein>
    <submittedName>
        <fullName evidence="1">Uncharacterized protein</fullName>
    </submittedName>
</protein>
<evidence type="ECO:0000313" key="1">
    <source>
        <dbReference type="EMBL" id="OYQ21403.1"/>
    </source>
</evidence>
<keyword evidence="2" id="KW-1185">Reference proteome</keyword>
<dbReference type="EMBL" id="NOXS01000022">
    <property type="protein sequence ID" value="OYQ21403.1"/>
    <property type="molecule type" value="Genomic_DNA"/>
</dbReference>
<dbReference type="AlphaFoldDB" id="A0A255XWU3"/>
<proteinExistence type="predicted"/>
<gene>
    <name evidence="1" type="ORF">CHR90_01870</name>
</gene>
<dbReference type="Proteomes" id="UP000216361">
    <property type="component" value="Unassembled WGS sequence"/>
</dbReference>
<organism evidence="1 2">
    <name type="scientific">Elstera cyanobacteriorum</name>
    <dbReference type="NCBI Taxonomy" id="2022747"/>
    <lineage>
        <taxon>Bacteria</taxon>
        <taxon>Pseudomonadati</taxon>
        <taxon>Pseudomonadota</taxon>
        <taxon>Alphaproteobacteria</taxon>
        <taxon>Rhodospirillales</taxon>
        <taxon>Rhodospirillaceae</taxon>
        <taxon>Elstera</taxon>
    </lineage>
</organism>
<reference evidence="1 2" key="1">
    <citation type="submission" date="2017-07" db="EMBL/GenBank/DDBJ databases">
        <title>Elstera cyanobacteriorum sp. nov., a novel bacterium isolated from cyanobacterial aggregates in a eutrophic lake.</title>
        <authorList>
            <person name="Cai H."/>
        </authorList>
    </citation>
    <scope>NUCLEOTIDE SEQUENCE [LARGE SCALE GENOMIC DNA]</scope>
    <source>
        <strain evidence="1 2">TH019</strain>
    </source>
</reference>
<evidence type="ECO:0000313" key="2">
    <source>
        <dbReference type="Proteomes" id="UP000216361"/>
    </source>
</evidence>
<name>A0A255XWU3_9PROT</name>
<comment type="caution">
    <text evidence="1">The sequence shown here is derived from an EMBL/GenBank/DDBJ whole genome shotgun (WGS) entry which is preliminary data.</text>
</comment>
<sequence length="181" mass="19924">MMMGDIHTVLAEIQAGAREGRVWRERADARLDQTRCRAYLRGLHTCWAVECQQSACRSQSLNVGGTAMMMGDIHTVLAEIQAGAREGRVWRERADARLDQTAESLNHLSQAVAEIGTEMKLHLHYGQERIDRLETRLANVETPRGATTQKAAVAVGGGGLFGWLAGGGWDHLALLLKRILP</sequence>
<accession>A0A255XWU3</accession>